<protein>
    <submittedName>
        <fullName evidence="13">ABC transporter ATP-binding protein</fullName>
    </submittedName>
</protein>
<comment type="caution">
    <text evidence="13">The sequence shown here is derived from an EMBL/GenBank/DDBJ whole genome shotgun (WGS) entry which is preliminary data.</text>
</comment>
<dbReference type="Gene3D" id="3.40.50.300">
    <property type="entry name" value="P-loop containing nucleotide triphosphate hydrolases"/>
    <property type="match status" value="1"/>
</dbReference>
<evidence type="ECO:0000256" key="10">
    <source>
        <dbReference type="SAM" id="Phobius"/>
    </source>
</evidence>
<feature type="transmembrane region" description="Helical" evidence="10">
    <location>
        <begin position="20"/>
        <end position="38"/>
    </location>
</feature>
<keyword evidence="6" id="KW-0378">Hydrolase</keyword>
<evidence type="ECO:0000256" key="3">
    <source>
        <dbReference type="ARBA" id="ARBA00022475"/>
    </source>
</evidence>
<dbReference type="SUPFAM" id="SSF90123">
    <property type="entry name" value="ABC transporter transmembrane region"/>
    <property type="match status" value="1"/>
</dbReference>
<evidence type="ECO:0000313" key="14">
    <source>
        <dbReference type="Proteomes" id="UP000732377"/>
    </source>
</evidence>
<dbReference type="PANTHER" id="PTHR43394:SF1">
    <property type="entry name" value="ATP-BINDING CASSETTE SUB-FAMILY B MEMBER 10, MITOCHONDRIAL"/>
    <property type="match status" value="1"/>
</dbReference>
<dbReference type="SUPFAM" id="SSF52540">
    <property type="entry name" value="P-loop containing nucleoside triphosphate hydrolases"/>
    <property type="match status" value="1"/>
</dbReference>
<evidence type="ECO:0000259" key="12">
    <source>
        <dbReference type="PROSITE" id="PS50929"/>
    </source>
</evidence>
<dbReference type="GO" id="GO:0005886">
    <property type="term" value="C:plasma membrane"/>
    <property type="evidence" value="ECO:0007669"/>
    <property type="project" value="UniProtKB-SubCell"/>
</dbReference>
<dbReference type="Gene3D" id="1.20.1560.10">
    <property type="entry name" value="ABC transporter type 1, transmembrane domain"/>
    <property type="match status" value="1"/>
</dbReference>
<dbReference type="InterPro" id="IPR036640">
    <property type="entry name" value="ABC1_TM_sf"/>
</dbReference>
<proteinExistence type="predicted"/>
<dbReference type="PROSITE" id="PS00211">
    <property type="entry name" value="ABC_TRANSPORTER_1"/>
    <property type="match status" value="1"/>
</dbReference>
<comment type="subcellular location">
    <subcellularLocation>
        <location evidence="1">Cell membrane</location>
        <topology evidence="1">Multi-pass membrane protein</topology>
    </subcellularLocation>
</comment>
<keyword evidence="6" id="KW-0788">Thiol protease</keyword>
<feature type="domain" description="ABC transmembrane type-1" evidence="12">
    <location>
        <begin position="22"/>
        <end position="304"/>
    </location>
</feature>
<dbReference type="RefSeq" id="WP_273379025.1">
    <property type="nucleotide sequence ID" value="NZ_PIUK01000056.1"/>
</dbReference>
<dbReference type="Proteomes" id="UP000732377">
    <property type="component" value="Unassembled WGS sequence"/>
</dbReference>
<organism evidence="13 14">
    <name type="scientific">Symbiobacterium thermophilum</name>
    <dbReference type="NCBI Taxonomy" id="2734"/>
    <lineage>
        <taxon>Bacteria</taxon>
        <taxon>Bacillati</taxon>
        <taxon>Bacillota</taxon>
        <taxon>Clostridia</taxon>
        <taxon>Eubacteriales</taxon>
        <taxon>Symbiobacteriaceae</taxon>
        <taxon>Symbiobacterium</taxon>
    </lineage>
</organism>
<dbReference type="InterPro" id="IPR039421">
    <property type="entry name" value="Type_1_exporter"/>
</dbReference>
<evidence type="ECO:0000256" key="4">
    <source>
        <dbReference type="ARBA" id="ARBA00022692"/>
    </source>
</evidence>
<reference evidence="13" key="1">
    <citation type="submission" date="2017-11" db="EMBL/GenBank/DDBJ databases">
        <title>Three new genomes from thermophilic consortium.</title>
        <authorList>
            <person name="Quaggio R."/>
            <person name="Amgarten D."/>
            <person name="Setubal J.C."/>
        </authorList>
    </citation>
    <scope>NUCLEOTIDE SEQUENCE</scope>
    <source>
        <strain evidence="13">ZCTH01-B2</strain>
    </source>
</reference>
<evidence type="ECO:0000256" key="5">
    <source>
        <dbReference type="ARBA" id="ARBA00022741"/>
    </source>
</evidence>
<evidence type="ECO:0000256" key="8">
    <source>
        <dbReference type="ARBA" id="ARBA00022989"/>
    </source>
</evidence>
<dbReference type="InterPro" id="IPR017871">
    <property type="entry name" value="ABC_transporter-like_CS"/>
</dbReference>
<dbReference type="PROSITE" id="PS50893">
    <property type="entry name" value="ABC_TRANSPORTER_2"/>
    <property type="match status" value="1"/>
</dbReference>
<dbReference type="AlphaFoldDB" id="A0A953IB18"/>
<keyword evidence="5" id="KW-0547">Nucleotide-binding</keyword>
<gene>
    <name evidence="13" type="ORF">CWE10_07590</name>
</gene>
<dbReference type="CDD" id="cd07346">
    <property type="entry name" value="ABC_6TM_exporters"/>
    <property type="match status" value="1"/>
</dbReference>
<keyword evidence="8 10" id="KW-1133">Transmembrane helix</keyword>
<dbReference type="EMBL" id="PIUK01000056">
    <property type="protein sequence ID" value="MBY6276069.1"/>
    <property type="molecule type" value="Genomic_DNA"/>
</dbReference>
<dbReference type="GO" id="GO:0016887">
    <property type="term" value="F:ATP hydrolysis activity"/>
    <property type="evidence" value="ECO:0007669"/>
    <property type="project" value="InterPro"/>
</dbReference>
<feature type="domain" description="ABC transporter" evidence="11">
    <location>
        <begin position="337"/>
        <end position="571"/>
    </location>
</feature>
<dbReference type="PROSITE" id="PS50929">
    <property type="entry name" value="ABC_TM1F"/>
    <property type="match status" value="1"/>
</dbReference>
<evidence type="ECO:0000256" key="2">
    <source>
        <dbReference type="ARBA" id="ARBA00022448"/>
    </source>
</evidence>
<evidence type="ECO:0000256" key="7">
    <source>
        <dbReference type="ARBA" id="ARBA00022840"/>
    </source>
</evidence>
<dbReference type="GO" id="GO:0005524">
    <property type="term" value="F:ATP binding"/>
    <property type="evidence" value="ECO:0007669"/>
    <property type="project" value="UniProtKB-KW"/>
</dbReference>
<dbReference type="FunFam" id="3.40.50.300:FF:000299">
    <property type="entry name" value="ABC transporter ATP-binding protein/permease"/>
    <property type="match status" value="1"/>
</dbReference>
<feature type="transmembrane region" description="Helical" evidence="10">
    <location>
        <begin position="162"/>
        <end position="188"/>
    </location>
</feature>
<dbReference type="GO" id="GO:0015421">
    <property type="term" value="F:ABC-type oligopeptide transporter activity"/>
    <property type="evidence" value="ECO:0007669"/>
    <property type="project" value="TreeGrafter"/>
</dbReference>
<keyword evidence="9 10" id="KW-0472">Membrane</keyword>
<keyword evidence="2" id="KW-0813">Transport</keyword>
<feature type="transmembrane region" description="Helical" evidence="10">
    <location>
        <begin position="240"/>
        <end position="265"/>
    </location>
</feature>
<feature type="transmembrane region" description="Helical" evidence="10">
    <location>
        <begin position="136"/>
        <end position="156"/>
    </location>
</feature>
<evidence type="ECO:0000313" key="13">
    <source>
        <dbReference type="EMBL" id="MBY6276069.1"/>
    </source>
</evidence>
<dbReference type="GO" id="GO:0008234">
    <property type="term" value="F:cysteine-type peptidase activity"/>
    <property type="evidence" value="ECO:0007669"/>
    <property type="project" value="UniProtKB-KW"/>
</dbReference>
<dbReference type="InterPro" id="IPR003439">
    <property type="entry name" value="ABC_transporter-like_ATP-bd"/>
</dbReference>
<keyword evidence="3" id="KW-1003">Cell membrane</keyword>
<keyword evidence="7 13" id="KW-0067">ATP-binding</keyword>
<accession>A0A953IB18</accession>
<evidence type="ECO:0000256" key="1">
    <source>
        <dbReference type="ARBA" id="ARBA00004651"/>
    </source>
</evidence>
<dbReference type="InterPro" id="IPR011527">
    <property type="entry name" value="ABC1_TM_dom"/>
</dbReference>
<dbReference type="Pfam" id="PF00005">
    <property type="entry name" value="ABC_tran"/>
    <property type="match status" value="1"/>
</dbReference>
<dbReference type="InterPro" id="IPR003593">
    <property type="entry name" value="AAA+_ATPase"/>
</dbReference>
<dbReference type="PANTHER" id="PTHR43394">
    <property type="entry name" value="ATP-DEPENDENT PERMEASE MDL1, MITOCHONDRIAL"/>
    <property type="match status" value="1"/>
</dbReference>
<dbReference type="Pfam" id="PF00664">
    <property type="entry name" value="ABC_membrane"/>
    <property type="match status" value="1"/>
</dbReference>
<dbReference type="InterPro" id="IPR027417">
    <property type="entry name" value="P-loop_NTPase"/>
</dbReference>
<feature type="transmembrane region" description="Helical" evidence="10">
    <location>
        <begin position="58"/>
        <end position="79"/>
    </location>
</feature>
<keyword evidence="6" id="KW-0645">Protease</keyword>
<evidence type="ECO:0000259" key="11">
    <source>
        <dbReference type="PROSITE" id="PS50893"/>
    </source>
</evidence>
<sequence length="579" mass="63149">MSLHSAFRFLWTYLRPLSGFLLLLVTLLTGATVLRLLFPQLLRSLVDRTMEGAPLPELVLPAGLFLAAALLIQVLRITATTLSERIAWKATNALRLDLARHVLGLDLAFHKEHTPGELIERIDGDVTVLAGFFSQFVAQVGASLLLIGGVLVVLFTEGPLPGLVGLGSFALGVAAMLAVSSLSVKAWAGIRASSAEMMSFVEEHIAGREEVKALGADRYVLRRLMALSARHWRLRWRARALETTAAGVTYVTWVLGQFAMLLLAWSLYRNGSLSLGTAMMLFFYADLLGEPISTIRNQMDEMQRARAALGRLVKLKAVSPAITDGAGGALRDGPLSVTLERVSFQYEEGRPVLKDVSFHLEPGRTLGILGRTGSGKSSLIRLLCRFYNPQEGTVRIGGSDIRQLPLDELRSRIGLISQEVGLFGGTLRDNLALFNPAITDEQIWAAVHRLGLTGWFGRFEDGLDSRIGPAGGGLSAGEAQLLALVRLSLRDPGLVILDEFTARIDPVTEALLQRAVDRLLAGRTAIIIAHRLTTVERADDILVLDQGSILEWGPRRILARDPRSHYNRLRSAGSEEVLA</sequence>
<evidence type="ECO:0000256" key="9">
    <source>
        <dbReference type="ARBA" id="ARBA00023136"/>
    </source>
</evidence>
<name>A0A953IB18_SYMTR</name>
<evidence type="ECO:0000256" key="6">
    <source>
        <dbReference type="ARBA" id="ARBA00022807"/>
    </source>
</evidence>
<dbReference type="SMART" id="SM00382">
    <property type="entry name" value="AAA"/>
    <property type="match status" value="1"/>
</dbReference>
<keyword evidence="4 10" id="KW-0812">Transmembrane</keyword>